<evidence type="ECO:0000313" key="10">
    <source>
        <dbReference type="Proteomes" id="UP000294911"/>
    </source>
</evidence>
<dbReference type="CDD" id="cd06261">
    <property type="entry name" value="TM_PBP2"/>
    <property type="match status" value="1"/>
</dbReference>
<name>A0A4R2QCY7_9PSEU</name>
<evidence type="ECO:0000256" key="1">
    <source>
        <dbReference type="ARBA" id="ARBA00004651"/>
    </source>
</evidence>
<comment type="caution">
    <text evidence="9">The sequence shown here is derived from an EMBL/GenBank/DDBJ whole genome shotgun (WGS) entry which is preliminary data.</text>
</comment>
<evidence type="ECO:0000313" key="9">
    <source>
        <dbReference type="EMBL" id="TCP44765.1"/>
    </source>
</evidence>
<accession>A0A4R2QCY7</accession>
<dbReference type="RefSeq" id="WP_132880393.1">
    <property type="nucleotide sequence ID" value="NZ_SLXQ01000019.1"/>
</dbReference>
<evidence type="ECO:0000256" key="3">
    <source>
        <dbReference type="ARBA" id="ARBA00022475"/>
    </source>
</evidence>
<organism evidence="9 10">
    <name type="scientific">Tamaricihabitans halophyticus</name>
    <dbReference type="NCBI Taxonomy" id="1262583"/>
    <lineage>
        <taxon>Bacteria</taxon>
        <taxon>Bacillati</taxon>
        <taxon>Actinomycetota</taxon>
        <taxon>Actinomycetes</taxon>
        <taxon>Pseudonocardiales</taxon>
        <taxon>Pseudonocardiaceae</taxon>
        <taxon>Tamaricihabitans</taxon>
    </lineage>
</organism>
<dbReference type="InterPro" id="IPR051393">
    <property type="entry name" value="ABC_transporter_permease"/>
</dbReference>
<keyword evidence="3" id="KW-1003">Cell membrane</keyword>
<feature type="transmembrane region" description="Helical" evidence="7">
    <location>
        <begin position="220"/>
        <end position="242"/>
    </location>
</feature>
<dbReference type="Pfam" id="PF00528">
    <property type="entry name" value="BPD_transp_1"/>
    <property type="match status" value="1"/>
</dbReference>
<evidence type="ECO:0000256" key="2">
    <source>
        <dbReference type="ARBA" id="ARBA00022448"/>
    </source>
</evidence>
<feature type="transmembrane region" description="Helical" evidence="7">
    <location>
        <begin position="21"/>
        <end position="46"/>
    </location>
</feature>
<feature type="transmembrane region" description="Helical" evidence="7">
    <location>
        <begin position="152"/>
        <end position="173"/>
    </location>
</feature>
<dbReference type="SUPFAM" id="SSF161098">
    <property type="entry name" value="MetI-like"/>
    <property type="match status" value="1"/>
</dbReference>
<evidence type="ECO:0000256" key="7">
    <source>
        <dbReference type="RuleBase" id="RU363032"/>
    </source>
</evidence>
<dbReference type="GO" id="GO:0005886">
    <property type="term" value="C:plasma membrane"/>
    <property type="evidence" value="ECO:0007669"/>
    <property type="project" value="UniProtKB-SubCell"/>
</dbReference>
<reference evidence="9 10" key="1">
    <citation type="submission" date="2019-03" db="EMBL/GenBank/DDBJ databases">
        <title>Genomic Encyclopedia of Type Strains, Phase IV (KMG-IV): sequencing the most valuable type-strain genomes for metagenomic binning, comparative biology and taxonomic classification.</title>
        <authorList>
            <person name="Goeker M."/>
        </authorList>
    </citation>
    <scope>NUCLEOTIDE SEQUENCE [LARGE SCALE GENOMIC DNA]</scope>
    <source>
        <strain evidence="9 10">DSM 45765</strain>
    </source>
</reference>
<feature type="domain" description="ABC transmembrane type-1" evidence="8">
    <location>
        <begin position="75"/>
        <end position="290"/>
    </location>
</feature>
<dbReference type="GO" id="GO:0055085">
    <property type="term" value="P:transmembrane transport"/>
    <property type="evidence" value="ECO:0007669"/>
    <property type="project" value="InterPro"/>
</dbReference>
<evidence type="ECO:0000256" key="6">
    <source>
        <dbReference type="ARBA" id="ARBA00023136"/>
    </source>
</evidence>
<dbReference type="PROSITE" id="PS50928">
    <property type="entry name" value="ABC_TM1"/>
    <property type="match status" value="1"/>
</dbReference>
<comment type="similarity">
    <text evidence="7">Belongs to the binding-protein-dependent transport system permease family.</text>
</comment>
<dbReference type="PANTHER" id="PTHR30193:SF37">
    <property type="entry name" value="INNER MEMBRANE ABC TRANSPORTER PERMEASE PROTEIN YCJO"/>
    <property type="match status" value="1"/>
</dbReference>
<dbReference type="InterPro" id="IPR000515">
    <property type="entry name" value="MetI-like"/>
</dbReference>
<dbReference type="Proteomes" id="UP000294911">
    <property type="component" value="Unassembled WGS sequence"/>
</dbReference>
<evidence type="ECO:0000256" key="4">
    <source>
        <dbReference type="ARBA" id="ARBA00022692"/>
    </source>
</evidence>
<keyword evidence="6 7" id="KW-0472">Membrane</keyword>
<feature type="transmembrane region" description="Helical" evidence="7">
    <location>
        <begin position="75"/>
        <end position="100"/>
    </location>
</feature>
<comment type="subcellular location">
    <subcellularLocation>
        <location evidence="1 7">Cell membrane</location>
        <topology evidence="1 7">Multi-pass membrane protein</topology>
    </subcellularLocation>
</comment>
<feature type="transmembrane region" description="Helical" evidence="7">
    <location>
        <begin position="269"/>
        <end position="293"/>
    </location>
</feature>
<keyword evidence="2 7" id="KW-0813">Transport</keyword>
<dbReference type="EMBL" id="SLXQ01000019">
    <property type="protein sequence ID" value="TCP44765.1"/>
    <property type="molecule type" value="Genomic_DNA"/>
</dbReference>
<proteinExistence type="inferred from homology"/>
<sequence>MSGLTMLVPRRPSQARAGYGFFALDGIGLVVFVAGPALLAIAIGLFDVDGFGKVEFVGLDNYRLMARDQLLWKSFGITATYVALFVPLAFVVSLCLALLTRRDYPGVGLVRTALFLPNVISLVVVGVLWKFLLTDKTGAVSSILAPFGLGDVSWLSDTALALPTLVLISVWFLMGYQMLIFLAGLQDIPQDLYDAATVDGANYWQRFWSVTWPALRPTSFFVLVTSLVNAATGVLAFDLIYVTTQGGPANATSTVIYYAYQQAFLYGRFGYAAAISAMIVAALIVVTGALFAATRGGAIR</sequence>
<dbReference type="OrthoDB" id="4053402at2"/>
<dbReference type="InterPro" id="IPR035906">
    <property type="entry name" value="MetI-like_sf"/>
</dbReference>
<dbReference type="PANTHER" id="PTHR30193">
    <property type="entry name" value="ABC TRANSPORTER PERMEASE PROTEIN"/>
    <property type="match status" value="1"/>
</dbReference>
<dbReference type="AlphaFoldDB" id="A0A4R2QCY7"/>
<keyword evidence="5 7" id="KW-1133">Transmembrane helix</keyword>
<gene>
    <name evidence="9" type="ORF">EV191_11950</name>
</gene>
<feature type="transmembrane region" description="Helical" evidence="7">
    <location>
        <begin position="112"/>
        <end position="132"/>
    </location>
</feature>
<keyword evidence="10" id="KW-1185">Reference proteome</keyword>
<evidence type="ECO:0000259" key="8">
    <source>
        <dbReference type="PROSITE" id="PS50928"/>
    </source>
</evidence>
<evidence type="ECO:0000256" key="5">
    <source>
        <dbReference type="ARBA" id="ARBA00022989"/>
    </source>
</evidence>
<dbReference type="Gene3D" id="1.10.3720.10">
    <property type="entry name" value="MetI-like"/>
    <property type="match status" value="1"/>
</dbReference>
<keyword evidence="4 7" id="KW-0812">Transmembrane</keyword>
<protein>
    <submittedName>
        <fullName evidence="9">Carbohydrate ABC transporter membrane protein 1 (CUT1 family)</fullName>
    </submittedName>
</protein>